<dbReference type="Pfam" id="PF06197">
    <property type="entry name" value="DUF998"/>
    <property type="match status" value="1"/>
</dbReference>
<reference evidence="3" key="1">
    <citation type="journal article" date="2019" name="Int. J. Syst. Evol. Microbiol.">
        <title>The Global Catalogue of Microorganisms (GCM) 10K type strain sequencing project: providing services to taxonomists for standard genome sequencing and annotation.</title>
        <authorList>
            <consortium name="The Broad Institute Genomics Platform"/>
            <consortium name="The Broad Institute Genome Sequencing Center for Infectious Disease"/>
            <person name="Wu L."/>
            <person name="Ma J."/>
        </authorList>
    </citation>
    <scope>NUCLEOTIDE SEQUENCE [LARGE SCALE GENOMIC DNA]</scope>
    <source>
        <strain evidence="3">KCTC 12907</strain>
    </source>
</reference>
<dbReference type="EMBL" id="JBHTAI010000021">
    <property type="protein sequence ID" value="MFC7152163.1"/>
    <property type="molecule type" value="Genomic_DNA"/>
</dbReference>
<evidence type="ECO:0000313" key="2">
    <source>
        <dbReference type="EMBL" id="MFC7152163.1"/>
    </source>
</evidence>
<feature type="transmembrane region" description="Helical" evidence="1">
    <location>
        <begin position="135"/>
        <end position="158"/>
    </location>
</feature>
<dbReference type="Proteomes" id="UP001596378">
    <property type="component" value="Unassembled WGS sequence"/>
</dbReference>
<dbReference type="RefSeq" id="WP_378044299.1">
    <property type="nucleotide sequence ID" value="NZ_JBHMDN010000004.1"/>
</dbReference>
<comment type="caution">
    <text evidence="2">The sequence shown here is derived from an EMBL/GenBank/DDBJ whole genome shotgun (WGS) entry which is preliminary data.</text>
</comment>
<proteinExistence type="predicted"/>
<gene>
    <name evidence="2" type="ORF">ACFQMJ_26830</name>
</gene>
<keyword evidence="1" id="KW-0812">Transmembrane</keyword>
<feature type="transmembrane region" description="Helical" evidence="1">
    <location>
        <begin position="202"/>
        <end position="223"/>
    </location>
</feature>
<evidence type="ECO:0000256" key="1">
    <source>
        <dbReference type="SAM" id="Phobius"/>
    </source>
</evidence>
<keyword evidence="3" id="KW-1185">Reference proteome</keyword>
<accession>A0ABW2FGC7</accession>
<feature type="transmembrane region" description="Helical" evidence="1">
    <location>
        <begin position="110"/>
        <end position="129"/>
    </location>
</feature>
<feature type="transmembrane region" description="Helical" evidence="1">
    <location>
        <begin position="165"/>
        <end position="187"/>
    </location>
</feature>
<evidence type="ECO:0000313" key="3">
    <source>
        <dbReference type="Proteomes" id="UP001596378"/>
    </source>
</evidence>
<keyword evidence="1" id="KW-0472">Membrane</keyword>
<feature type="transmembrane region" description="Helical" evidence="1">
    <location>
        <begin position="75"/>
        <end position="98"/>
    </location>
</feature>
<protein>
    <submittedName>
        <fullName evidence="2">DUF998 domain-containing protein</fullName>
    </submittedName>
</protein>
<feature type="transmembrane region" description="Helical" evidence="1">
    <location>
        <begin position="22"/>
        <end position="43"/>
    </location>
</feature>
<sequence>MATPSITDHRAAFEIHPIFRRLAMLAPIGAVLFTIAWLVLGFISPGYKLFDLEISPYSAVSQPISGLGLGMTGPYMNAAFVLGGVLLMLGAAGIANCWPSVTYRGLWRTSVILLPLTGLGMVICGLFTLESVLMHLAGFLLALVIPVVSFILFGILLWKEYGARFLALLLFLAGALTLAFFIIFQIIFDPYSSGENTGMAGLVQRALAVVVLAMFTILGIVGARRTAGD</sequence>
<organism evidence="2 3">
    <name type="scientific">Cohnella cellulosilytica</name>
    <dbReference type="NCBI Taxonomy" id="986710"/>
    <lineage>
        <taxon>Bacteria</taxon>
        <taxon>Bacillati</taxon>
        <taxon>Bacillota</taxon>
        <taxon>Bacilli</taxon>
        <taxon>Bacillales</taxon>
        <taxon>Paenibacillaceae</taxon>
        <taxon>Cohnella</taxon>
    </lineage>
</organism>
<dbReference type="InterPro" id="IPR009339">
    <property type="entry name" value="DUF998"/>
</dbReference>
<keyword evidence="1" id="KW-1133">Transmembrane helix</keyword>
<name>A0ABW2FGC7_9BACL</name>